<geneLocation type="mitochondrion" evidence="1"/>
<proteinExistence type="predicted"/>
<dbReference type="GeneID" id="36957396"/>
<dbReference type="EMBL" id="MG271846">
    <property type="protein sequence ID" value="AWQ64103.1"/>
    <property type="molecule type" value="Genomic_DNA"/>
</dbReference>
<protein>
    <submittedName>
        <fullName evidence="1">Uncharacterized protein</fullName>
    </submittedName>
</protein>
<keyword evidence="1" id="KW-0496">Mitochondrion</keyword>
<dbReference type="AlphaFoldDB" id="A0A2U9GIJ7"/>
<dbReference type="RefSeq" id="YP_009495456.1">
    <property type="nucleotide sequence ID" value="NC_037987.1"/>
</dbReference>
<sequence length="159" mass="18784">MEFNLIDYKVFKIKYMLKFINFFFFFNSTRLKSRNWVFVEQALNSVKLNYYKVYNISTNKIINNSIFKNGNKLIVSGTTLFVSQNQKKTNNNKSFLSSTKTINAHPLLIFLSAKINNKVYSSVQIEKINFSSYNKNLSIFCYSIKRNLKKQFIINFNTI</sequence>
<name>A0A2U9GIJ7_9STRA</name>
<evidence type="ECO:0000313" key="1">
    <source>
        <dbReference type="EMBL" id="AWQ64103.1"/>
    </source>
</evidence>
<reference evidence="1" key="1">
    <citation type="journal article" date="2018" name="Genome Biol. Evol.">
        <title>Recurrent loss, horizontal transfer, and the obscure origins of mitochondrial introns in diatoms (Bacillariophyta).</title>
        <authorList>
            <person name="Guillory W.X."/>
            <person name="Onyshchenko A."/>
            <person name="Ruck E.C."/>
            <person name="Parks M."/>
            <person name="Nakov T."/>
            <person name="Wickett N.J."/>
            <person name="Alverson A.J."/>
        </authorList>
    </citation>
    <scope>NUCLEOTIDE SEQUENCE</scope>
    <source>
        <strain evidence="1">UTEX FD354</strain>
    </source>
</reference>
<accession>A0A2U9GIJ7</accession>
<organism evidence="1">
    <name type="scientific">Eunotia naegelii</name>
    <dbReference type="NCBI Taxonomy" id="1458866"/>
    <lineage>
        <taxon>Eukaryota</taxon>
        <taxon>Sar</taxon>
        <taxon>Stramenopiles</taxon>
        <taxon>Ochrophyta</taxon>
        <taxon>Bacillariophyta</taxon>
        <taxon>Bacillariophyceae</taxon>
        <taxon>Eunotiophycidae</taxon>
        <taxon>Eunotiales</taxon>
        <taxon>Eunotiaceae</taxon>
        <taxon>Eunotia</taxon>
    </lineage>
</organism>
<gene>
    <name evidence="1" type="primary">orf159</name>
</gene>